<evidence type="ECO:0000313" key="3">
    <source>
        <dbReference type="Proteomes" id="UP000078284"/>
    </source>
</evidence>
<dbReference type="AlphaFoldDB" id="A0A178V8N7"/>
<organism evidence="2 3">
    <name type="scientific">Arabidopsis thaliana</name>
    <name type="common">Mouse-ear cress</name>
    <dbReference type="NCBI Taxonomy" id="3702"/>
    <lineage>
        <taxon>Eukaryota</taxon>
        <taxon>Viridiplantae</taxon>
        <taxon>Streptophyta</taxon>
        <taxon>Embryophyta</taxon>
        <taxon>Tracheophyta</taxon>
        <taxon>Spermatophyta</taxon>
        <taxon>Magnoliopsida</taxon>
        <taxon>eudicotyledons</taxon>
        <taxon>Gunneridae</taxon>
        <taxon>Pentapetalae</taxon>
        <taxon>rosids</taxon>
        <taxon>malvids</taxon>
        <taxon>Brassicales</taxon>
        <taxon>Brassicaceae</taxon>
        <taxon>Camelineae</taxon>
        <taxon>Arabidopsis</taxon>
    </lineage>
</organism>
<sequence>MGISKKSQVSRELDTDGKKFIFAKTSIRASLKPVKTKLIKPERESEDGICITPTARGAKTPECPAAPRKRPPVLKCQNNIGIEYFVPPSDFELVFIQRR</sequence>
<accession>A0A178V8N7</accession>
<accession>A0A5S9XGD2</accession>
<evidence type="ECO:0000313" key="1">
    <source>
        <dbReference type="EMBL" id="CAA0383908.1"/>
    </source>
</evidence>
<evidence type="ECO:0008006" key="5">
    <source>
        <dbReference type="Google" id="ProtNLM"/>
    </source>
</evidence>
<evidence type="ECO:0000313" key="2">
    <source>
        <dbReference type="EMBL" id="OAP01363.1"/>
    </source>
</evidence>
<gene>
    <name evidence="2" type="ordered locus">AXX17_At3g30160</name>
    <name evidence="1" type="ORF">C24_LOCUS14108</name>
</gene>
<reference evidence="2" key="2">
    <citation type="submission" date="2016-03" db="EMBL/GenBank/DDBJ databases">
        <title>Full-length assembly of Arabidopsis thaliana Ler reveals the complement of translocations and inversions.</title>
        <authorList>
            <person name="Zapata L."/>
            <person name="Schneeberger K."/>
            <person name="Ossowski S."/>
        </authorList>
    </citation>
    <scope>NUCLEOTIDE SEQUENCE [LARGE SCALE GENOMIC DNA]</scope>
    <source>
        <tissue evidence="2">Leaf</tissue>
    </source>
</reference>
<reference evidence="1 4" key="3">
    <citation type="submission" date="2019-12" db="EMBL/GenBank/DDBJ databases">
        <authorList>
            <person name="Jiao W.-B."/>
            <person name="Schneeberger K."/>
        </authorList>
    </citation>
    <scope>NUCLEOTIDE SEQUENCE [LARGE SCALE GENOMIC DNA]</scope>
    <source>
        <strain evidence="4">cv. C24</strain>
    </source>
</reference>
<dbReference type="Proteomes" id="UP000434276">
    <property type="component" value="Unassembled WGS sequence"/>
</dbReference>
<dbReference type="OrthoDB" id="1302889at2759"/>
<dbReference type="EMBL" id="LUHQ01000003">
    <property type="protein sequence ID" value="OAP01363.1"/>
    <property type="molecule type" value="Genomic_DNA"/>
</dbReference>
<proteinExistence type="predicted"/>
<reference evidence="3" key="1">
    <citation type="journal article" date="2016" name="Proc. Natl. Acad. Sci. U.S.A.">
        <title>Chromosome-level assembly of Arabidopsis thaliana Ler reveals the extent of translocation and inversion polymorphisms.</title>
        <authorList>
            <person name="Zapata L."/>
            <person name="Ding J."/>
            <person name="Willing E.M."/>
            <person name="Hartwig B."/>
            <person name="Bezdan D."/>
            <person name="Jiao W.B."/>
            <person name="Patel V."/>
            <person name="Velikkakam James G."/>
            <person name="Koornneef M."/>
            <person name="Ossowski S."/>
            <person name="Schneeberger K."/>
        </authorList>
    </citation>
    <scope>NUCLEOTIDE SEQUENCE [LARGE SCALE GENOMIC DNA]</scope>
    <source>
        <strain evidence="3">cv. Landsberg erecta</strain>
    </source>
</reference>
<dbReference type="ExpressionAtlas" id="A0A178V8N7">
    <property type="expression patterns" value="baseline and differential"/>
</dbReference>
<dbReference type="EMBL" id="CACSHJ010000089">
    <property type="protein sequence ID" value="CAA0383908.1"/>
    <property type="molecule type" value="Genomic_DNA"/>
</dbReference>
<dbReference type="Proteomes" id="UP000078284">
    <property type="component" value="Chromosome 3"/>
</dbReference>
<name>A0A178V8N7_ARATH</name>
<evidence type="ECO:0000313" key="4">
    <source>
        <dbReference type="Proteomes" id="UP000434276"/>
    </source>
</evidence>
<protein>
    <recommendedName>
        <fullName evidence="5">Cyclin-dependent protein kinase inhibitor SMR6</fullName>
    </recommendedName>
</protein>